<feature type="compositionally biased region" description="Polar residues" evidence="8">
    <location>
        <begin position="24"/>
        <end position="33"/>
    </location>
</feature>
<feature type="transmembrane region" description="Helical" evidence="9">
    <location>
        <begin position="405"/>
        <end position="431"/>
    </location>
</feature>
<dbReference type="InterPro" id="IPR020846">
    <property type="entry name" value="MFS_dom"/>
</dbReference>
<dbReference type="InterPro" id="IPR005828">
    <property type="entry name" value="MFS_sugar_transport-like"/>
</dbReference>
<dbReference type="SUPFAM" id="SSF103473">
    <property type="entry name" value="MFS general substrate transporter"/>
    <property type="match status" value="1"/>
</dbReference>
<feature type="transmembrane region" description="Helical" evidence="9">
    <location>
        <begin position="341"/>
        <end position="362"/>
    </location>
</feature>
<proteinExistence type="inferred from homology"/>
<dbReference type="CDD" id="cd17356">
    <property type="entry name" value="MFS_HXT"/>
    <property type="match status" value="1"/>
</dbReference>
<dbReference type="Proteomes" id="UP001174694">
    <property type="component" value="Unassembled WGS sequence"/>
</dbReference>
<evidence type="ECO:0000256" key="8">
    <source>
        <dbReference type="SAM" id="MobiDB-lite"/>
    </source>
</evidence>
<dbReference type="GO" id="GO:0016020">
    <property type="term" value="C:membrane"/>
    <property type="evidence" value="ECO:0007669"/>
    <property type="project" value="UniProtKB-SubCell"/>
</dbReference>
<feature type="transmembrane region" description="Helical" evidence="9">
    <location>
        <begin position="307"/>
        <end position="329"/>
    </location>
</feature>
<dbReference type="FunFam" id="1.20.1250.20:FF:000044">
    <property type="entry name" value="Hexose transporter Hxt3p"/>
    <property type="match status" value="1"/>
</dbReference>
<dbReference type="NCBIfam" id="TIGR00879">
    <property type="entry name" value="SP"/>
    <property type="match status" value="1"/>
</dbReference>
<feature type="transmembrane region" description="Helical" evidence="9">
    <location>
        <begin position="149"/>
        <end position="169"/>
    </location>
</feature>
<dbReference type="InterPro" id="IPR005829">
    <property type="entry name" value="Sugar_transporter_CS"/>
</dbReference>
<evidence type="ECO:0000259" key="10">
    <source>
        <dbReference type="PROSITE" id="PS50850"/>
    </source>
</evidence>
<comment type="caution">
    <text evidence="11">The sequence shown here is derived from an EMBL/GenBank/DDBJ whole genome shotgun (WGS) entry which is preliminary data.</text>
</comment>
<keyword evidence="3 7" id="KW-0813">Transport</keyword>
<organism evidence="11 12">
    <name type="scientific">Pleurostoma richardsiae</name>
    <dbReference type="NCBI Taxonomy" id="41990"/>
    <lineage>
        <taxon>Eukaryota</taxon>
        <taxon>Fungi</taxon>
        <taxon>Dikarya</taxon>
        <taxon>Ascomycota</taxon>
        <taxon>Pezizomycotina</taxon>
        <taxon>Sordariomycetes</taxon>
        <taxon>Sordariomycetidae</taxon>
        <taxon>Calosphaeriales</taxon>
        <taxon>Pleurostomataceae</taxon>
        <taxon>Pleurostoma</taxon>
    </lineage>
</organism>
<accession>A0AA38VQN3</accession>
<dbReference type="InterPro" id="IPR003663">
    <property type="entry name" value="Sugar/inositol_transpt"/>
</dbReference>
<evidence type="ECO:0000256" key="1">
    <source>
        <dbReference type="ARBA" id="ARBA00004141"/>
    </source>
</evidence>
<feature type="transmembrane region" description="Helical" evidence="9">
    <location>
        <begin position="181"/>
        <end position="203"/>
    </location>
</feature>
<feature type="transmembrane region" description="Helical" evidence="9">
    <location>
        <begin position="86"/>
        <end position="112"/>
    </location>
</feature>
<feature type="region of interest" description="Disordered" evidence="8">
    <location>
        <begin position="535"/>
        <end position="563"/>
    </location>
</feature>
<name>A0AA38VQN3_9PEZI</name>
<keyword evidence="6 9" id="KW-0472">Membrane</keyword>
<dbReference type="PANTHER" id="PTHR48022:SF91">
    <property type="entry name" value="MAJOR FACILITATOR SUPERFAMILY (MFS) PROFILE DOMAIN-CONTAINING PROTEIN-RELATED"/>
    <property type="match status" value="1"/>
</dbReference>
<comment type="subcellular location">
    <subcellularLocation>
        <location evidence="1">Membrane</location>
        <topology evidence="1">Multi-pass membrane protein</topology>
    </subcellularLocation>
</comment>
<dbReference type="PRINTS" id="PR00171">
    <property type="entry name" value="SUGRTRNSPORT"/>
</dbReference>
<dbReference type="InterPro" id="IPR050360">
    <property type="entry name" value="MFS_Sugar_Transporters"/>
</dbReference>
<dbReference type="Gene3D" id="1.20.1250.20">
    <property type="entry name" value="MFS general substrate transporter like domains"/>
    <property type="match status" value="1"/>
</dbReference>
<dbReference type="PROSITE" id="PS50850">
    <property type="entry name" value="MFS"/>
    <property type="match status" value="1"/>
</dbReference>
<gene>
    <name evidence="11" type="ORF">NKR23_g7809</name>
</gene>
<protein>
    <submittedName>
        <fullName evidence="11">General substrate transporter</fullName>
    </submittedName>
</protein>
<sequence>MKGQGMLTVHFDSQRAEEEREKTSTNAQPATDYSSLPRVTKRSFLMGVLVSMGGMIFGYDTGQISGFLEMPDFLDRFGQTNSHGEAVFSTVRSGLIVGLLSIGTLIGALIAAPIADKIGRRLSISFWCLITSIGFVIQIASVSAWYQLMIGRIVAGLGVGALSLLVPMYQSESAPPWIRGALVSTYQLFITMGIFLAACFNYGTVTHQRNSSASWRVVIGLGWLWTAILGFGILFFPETPRFDYRHGNVQRATETLCKVYGASPNHWAIRTQLEEIESKLKGESKIKETPIREFINMFRAPRMAYRIALGMLLQSLQQLTGANYFFYYGTTIFRSVNIDSFITQIILNTINFVVTFIGLYIVEHYGRRKSLITGSIWMFICFMIFASVGHFALDRQTPQNTRSAGIAMIVFASLFILGFATTWGPMIWTIMSEIYPSRYRAKAMSLATASNWIWNFLLAFFTPMITGAIDFRYGYVFAACNVVGAIVVYFLVIEGQGRTLEEIDTMYIEHVTPWKSPEWVAPSPQEIANIRKRAGTEVVAEEHDSDGPLTAPPDSQVAHHEDV</sequence>
<feature type="transmembrane region" description="Helical" evidence="9">
    <location>
        <begin position="124"/>
        <end position="143"/>
    </location>
</feature>
<evidence type="ECO:0000256" key="7">
    <source>
        <dbReference type="RuleBase" id="RU003346"/>
    </source>
</evidence>
<dbReference type="Pfam" id="PF00083">
    <property type="entry name" value="Sugar_tr"/>
    <property type="match status" value="1"/>
</dbReference>
<feature type="transmembrane region" description="Helical" evidence="9">
    <location>
        <begin position="44"/>
        <end position="66"/>
    </location>
</feature>
<comment type="similarity">
    <text evidence="2 7">Belongs to the major facilitator superfamily. Sugar transporter (TC 2.A.1.1) family.</text>
</comment>
<evidence type="ECO:0000256" key="4">
    <source>
        <dbReference type="ARBA" id="ARBA00022692"/>
    </source>
</evidence>
<evidence type="ECO:0000256" key="6">
    <source>
        <dbReference type="ARBA" id="ARBA00023136"/>
    </source>
</evidence>
<evidence type="ECO:0000256" key="9">
    <source>
        <dbReference type="SAM" id="Phobius"/>
    </source>
</evidence>
<feature type="transmembrane region" description="Helical" evidence="9">
    <location>
        <begin position="374"/>
        <end position="393"/>
    </location>
</feature>
<keyword evidence="12" id="KW-1185">Reference proteome</keyword>
<keyword evidence="5 9" id="KW-1133">Transmembrane helix</keyword>
<evidence type="ECO:0000256" key="2">
    <source>
        <dbReference type="ARBA" id="ARBA00010992"/>
    </source>
</evidence>
<dbReference type="PROSITE" id="PS00217">
    <property type="entry name" value="SUGAR_TRANSPORT_2"/>
    <property type="match status" value="1"/>
</dbReference>
<dbReference type="AlphaFoldDB" id="A0AA38VQN3"/>
<dbReference type="PROSITE" id="PS00216">
    <property type="entry name" value="SUGAR_TRANSPORT_1"/>
    <property type="match status" value="1"/>
</dbReference>
<keyword evidence="4 9" id="KW-0812">Transmembrane</keyword>
<dbReference type="EMBL" id="JANBVO010000025">
    <property type="protein sequence ID" value="KAJ9141749.1"/>
    <property type="molecule type" value="Genomic_DNA"/>
</dbReference>
<feature type="transmembrane region" description="Helical" evidence="9">
    <location>
        <begin position="452"/>
        <end position="469"/>
    </location>
</feature>
<dbReference type="PANTHER" id="PTHR48022">
    <property type="entry name" value="PLASTIDIC GLUCOSE TRANSPORTER 4"/>
    <property type="match status" value="1"/>
</dbReference>
<evidence type="ECO:0000313" key="11">
    <source>
        <dbReference type="EMBL" id="KAJ9141749.1"/>
    </source>
</evidence>
<evidence type="ECO:0000256" key="5">
    <source>
        <dbReference type="ARBA" id="ARBA00022989"/>
    </source>
</evidence>
<feature type="transmembrane region" description="Helical" evidence="9">
    <location>
        <begin position="215"/>
        <end position="236"/>
    </location>
</feature>
<evidence type="ECO:0000313" key="12">
    <source>
        <dbReference type="Proteomes" id="UP001174694"/>
    </source>
</evidence>
<feature type="domain" description="Major facilitator superfamily (MFS) profile" evidence="10">
    <location>
        <begin position="46"/>
        <end position="496"/>
    </location>
</feature>
<feature type="compositionally biased region" description="Basic and acidic residues" evidence="8">
    <location>
        <begin position="12"/>
        <end position="23"/>
    </location>
</feature>
<dbReference type="InterPro" id="IPR036259">
    <property type="entry name" value="MFS_trans_sf"/>
</dbReference>
<reference evidence="11" key="1">
    <citation type="submission" date="2022-07" db="EMBL/GenBank/DDBJ databases">
        <title>Fungi with potential for degradation of polypropylene.</title>
        <authorList>
            <person name="Gostincar C."/>
        </authorList>
    </citation>
    <scope>NUCLEOTIDE SEQUENCE</scope>
    <source>
        <strain evidence="11">EXF-13308</strain>
    </source>
</reference>
<feature type="transmembrane region" description="Helical" evidence="9">
    <location>
        <begin position="475"/>
        <end position="493"/>
    </location>
</feature>
<evidence type="ECO:0000256" key="3">
    <source>
        <dbReference type="ARBA" id="ARBA00022448"/>
    </source>
</evidence>
<feature type="region of interest" description="Disordered" evidence="8">
    <location>
        <begin position="1"/>
        <end position="33"/>
    </location>
</feature>
<dbReference type="GO" id="GO:0005351">
    <property type="term" value="F:carbohydrate:proton symporter activity"/>
    <property type="evidence" value="ECO:0007669"/>
    <property type="project" value="TreeGrafter"/>
</dbReference>